<dbReference type="PATRIC" id="fig|742726.3.peg.12"/>
<protein>
    <recommendedName>
        <fullName evidence="8">CstA N-terminal domain-containing protein</fullName>
    </recommendedName>
</protein>
<feature type="transmembrane region" description="Helical" evidence="7">
    <location>
        <begin position="443"/>
        <end position="467"/>
    </location>
</feature>
<dbReference type="Proteomes" id="UP000006044">
    <property type="component" value="Unassembled WGS sequence"/>
</dbReference>
<name>K0X2R7_9BACT</name>
<keyword evidence="4 7" id="KW-0812">Transmembrane</keyword>
<evidence type="ECO:0000256" key="4">
    <source>
        <dbReference type="ARBA" id="ARBA00022692"/>
    </source>
</evidence>
<feature type="transmembrane region" description="Helical" evidence="7">
    <location>
        <begin position="129"/>
        <end position="149"/>
    </location>
</feature>
<dbReference type="EMBL" id="ADLE01000001">
    <property type="protein sequence ID" value="EJZ65847.1"/>
    <property type="molecule type" value="Genomic_DNA"/>
</dbReference>
<comment type="similarity">
    <text evidence="2">Belongs to the peptide transporter carbon starvation (CstA) (TC 2.A.114) family.</text>
</comment>
<comment type="caution">
    <text evidence="9">The sequence shown here is derived from an EMBL/GenBank/DDBJ whole genome shotgun (WGS) entry which is preliminary data.</text>
</comment>
<feature type="transmembrane region" description="Helical" evidence="7">
    <location>
        <begin position="54"/>
        <end position="76"/>
    </location>
</feature>
<evidence type="ECO:0000256" key="6">
    <source>
        <dbReference type="ARBA" id="ARBA00023136"/>
    </source>
</evidence>
<dbReference type="HOGENOM" id="CLU_010531_3_1_10"/>
<evidence type="ECO:0000313" key="10">
    <source>
        <dbReference type="Proteomes" id="UP000006044"/>
    </source>
</evidence>
<dbReference type="PANTHER" id="PTHR30252">
    <property type="entry name" value="INNER MEMBRANE PEPTIDE TRANSPORTER"/>
    <property type="match status" value="1"/>
</dbReference>
<dbReference type="InterPro" id="IPR051605">
    <property type="entry name" value="CstA"/>
</dbReference>
<evidence type="ECO:0000256" key="2">
    <source>
        <dbReference type="ARBA" id="ARBA00007755"/>
    </source>
</evidence>
<feature type="domain" description="CstA N-terminal" evidence="8">
    <location>
        <begin position="3"/>
        <end position="144"/>
    </location>
</feature>
<comment type="subcellular location">
    <subcellularLocation>
        <location evidence="1">Cell membrane</location>
        <topology evidence="1">Multi-pass membrane protein</topology>
    </subcellularLocation>
</comment>
<evidence type="ECO:0000256" key="1">
    <source>
        <dbReference type="ARBA" id="ARBA00004651"/>
    </source>
</evidence>
<feature type="transmembrane region" description="Helical" evidence="7">
    <location>
        <begin position="416"/>
        <end position="437"/>
    </location>
</feature>
<gene>
    <name evidence="9" type="ORF">HMPREF9448_00016</name>
</gene>
<dbReference type="STRING" id="742726.HMPREF9448_00016"/>
<dbReference type="eggNOG" id="COG1966">
    <property type="taxonomic scope" value="Bacteria"/>
</dbReference>
<feature type="transmembrane region" description="Helical" evidence="7">
    <location>
        <begin position="161"/>
        <end position="179"/>
    </location>
</feature>
<feature type="transmembrane region" description="Helical" evidence="7">
    <location>
        <begin position="389"/>
        <end position="409"/>
    </location>
</feature>
<evidence type="ECO:0000256" key="3">
    <source>
        <dbReference type="ARBA" id="ARBA00022475"/>
    </source>
</evidence>
<feature type="transmembrane region" description="Helical" evidence="7">
    <location>
        <begin position="186"/>
        <end position="208"/>
    </location>
</feature>
<evidence type="ECO:0000256" key="7">
    <source>
        <dbReference type="SAM" id="Phobius"/>
    </source>
</evidence>
<evidence type="ECO:0000313" key="9">
    <source>
        <dbReference type="EMBL" id="EJZ65847.1"/>
    </source>
</evidence>
<keyword evidence="10" id="KW-1185">Reference proteome</keyword>
<dbReference type="OrthoDB" id="9761224at2"/>
<dbReference type="PANTHER" id="PTHR30252:SF4">
    <property type="entry name" value="CARBON STARVATION"/>
    <property type="match status" value="1"/>
</dbReference>
<feature type="domain" description="CstA N-terminal" evidence="8">
    <location>
        <begin position="159"/>
        <end position="298"/>
    </location>
</feature>
<keyword evidence="6 7" id="KW-0472">Membrane</keyword>
<dbReference type="GO" id="GO:0009267">
    <property type="term" value="P:cellular response to starvation"/>
    <property type="evidence" value="ECO:0007669"/>
    <property type="project" value="InterPro"/>
</dbReference>
<sequence length="478" mass="52955">MITFCIALLLLVAGYFVYGALVEKVFGVNPGRQTPAYTSTDGIDYIPMPTWRVFLIQFLNIAGLGPIFGAIMGILYGPSAYLWIVFGTIFGGAVHDYLSGMLSVRRNGASLPELVGDELGSGVKQVMRIFSLLLMILVGAVFVVNPANLLDLLTGENTTTTMWTAIIFGYYILATLLPIDKLIGRLYPLFGFALLFMAIGIMISLFLRPDSLPEFHEAIGYTRPDSDVNPIFPMMFISIACGAISGFHATQSPMMARCLKNEKMGRRVFYGAMVVEGIVALIWAAAAIAFFNGSFDALSEFLKGKTPAILVNDISVGWLGTFGGILAMLGVIAAPITSGDTALRSARLIAADFLHIPQKKIRNRLLVSIPIFILAWLVMMIDFEVLWRYFAWCNQTLAVFTLWALTVWLAKEHKCYWLTLIPALFMTMVTVTYIFFAQEGFRLSYSVSLGIAVFVTLLLSFLFIRFLRTLSKRVSIKR</sequence>
<dbReference type="GO" id="GO:0005886">
    <property type="term" value="C:plasma membrane"/>
    <property type="evidence" value="ECO:0007669"/>
    <property type="project" value="UniProtKB-SubCell"/>
</dbReference>
<feature type="transmembrane region" description="Helical" evidence="7">
    <location>
        <begin position="315"/>
        <end position="337"/>
    </location>
</feature>
<feature type="transmembrane region" description="Helical" evidence="7">
    <location>
        <begin position="268"/>
        <end position="295"/>
    </location>
</feature>
<keyword evidence="3" id="KW-1003">Cell membrane</keyword>
<dbReference type="AlphaFoldDB" id="K0X2R7"/>
<reference evidence="9 10" key="1">
    <citation type="submission" date="2012-08" db="EMBL/GenBank/DDBJ databases">
        <title>The Genome Sequence of Barnesiella intestinihominis YIT 11860.</title>
        <authorList>
            <consortium name="The Broad Institute Genome Sequencing Platform"/>
            <person name="Earl A."/>
            <person name="Ward D."/>
            <person name="Feldgarden M."/>
            <person name="Gevers D."/>
            <person name="Morotomi M."/>
            <person name="Walker B."/>
            <person name="Young S.K."/>
            <person name="Zeng Q."/>
            <person name="Gargeya S."/>
            <person name="Fitzgerald M."/>
            <person name="Haas B."/>
            <person name="Abouelleil A."/>
            <person name="Alvarado L."/>
            <person name="Arachchi H.M."/>
            <person name="Berlin A.M."/>
            <person name="Chapman S.B."/>
            <person name="Goldberg J."/>
            <person name="Griggs A."/>
            <person name="Gujja S."/>
            <person name="Hansen M."/>
            <person name="Howarth C."/>
            <person name="Imamovic A."/>
            <person name="Larimer J."/>
            <person name="McCowen C."/>
            <person name="Montmayeur A."/>
            <person name="Murphy C."/>
            <person name="Neiman D."/>
            <person name="Pearson M."/>
            <person name="Priest M."/>
            <person name="Roberts A."/>
            <person name="Saif S."/>
            <person name="Shea T."/>
            <person name="Sisk P."/>
            <person name="Sykes S."/>
            <person name="Wortman J."/>
            <person name="Nusbaum C."/>
            <person name="Birren B."/>
        </authorList>
    </citation>
    <scope>NUCLEOTIDE SEQUENCE [LARGE SCALE GENOMIC DNA]</scope>
    <source>
        <strain evidence="9 10">YIT 11860</strain>
    </source>
</reference>
<organism evidence="9 10">
    <name type="scientific">Barnesiella intestinihominis YIT 11860</name>
    <dbReference type="NCBI Taxonomy" id="742726"/>
    <lineage>
        <taxon>Bacteria</taxon>
        <taxon>Pseudomonadati</taxon>
        <taxon>Bacteroidota</taxon>
        <taxon>Bacteroidia</taxon>
        <taxon>Bacteroidales</taxon>
        <taxon>Barnesiellaceae</taxon>
        <taxon>Barnesiella</taxon>
    </lineage>
</organism>
<accession>K0X2R7</accession>
<evidence type="ECO:0000256" key="5">
    <source>
        <dbReference type="ARBA" id="ARBA00022989"/>
    </source>
</evidence>
<proteinExistence type="inferred from homology"/>
<dbReference type="GeneID" id="77847395"/>
<feature type="domain" description="CstA N-terminal" evidence="8">
    <location>
        <begin position="317"/>
        <end position="432"/>
    </location>
</feature>
<dbReference type="InterPro" id="IPR003706">
    <property type="entry name" value="CstA_N"/>
</dbReference>
<evidence type="ECO:0000259" key="8">
    <source>
        <dbReference type="Pfam" id="PF02554"/>
    </source>
</evidence>
<feature type="transmembrane region" description="Helical" evidence="7">
    <location>
        <begin position="228"/>
        <end position="247"/>
    </location>
</feature>
<dbReference type="Pfam" id="PF02554">
    <property type="entry name" value="CstA"/>
    <property type="match status" value="3"/>
</dbReference>
<keyword evidence="5 7" id="KW-1133">Transmembrane helix</keyword>
<dbReference type="RefSeq" id="WP_008860651.1">
    <property type="nucleotide sequence ID" value="NZ_JH815203.1"/>
</dbReference>
<feature type="transmembrane region" description="Helical" evidence="7">
    <location>
        <begin position="365"/>
        <end position="383"/>
    </location>
</feature>